<evidence type="ECO:0000313" key="2">
    <source>
        <dbReference type="Proteomes" id="UP001152519"/>
    </source>
</evidence>
<comment type="caution">
    <text evidence="1">The sequence shown here is derived from an EMBL/GenBank/DDBJ whole genome shotgun (WGS) entry which is preliminary data.</text>
</comment>
<dbReference type="AlphaFoldDB" id="A0A9W4GP95"/>
<gene>
    <name evidence="1" type="ORF">SCOCK_1180005</name>
</gene>
<dbReference type="EMBL" id="CAJSLV010000022">
    <property type="protein sequence ID" value="CAG6391364.1"/>
    <property type="molecule type" value="Genomic_DNA"/>
</dbReference>
<protein>
    <submittedName>
        <fullName evidence="1">Uncharacterized protein</fullName>
    </submittedName>
</protein>
<dbReference type="Proteomes" id="UP001152519">
    <property type="component" value="Unassembled WGS sequence"/>
</dbReference>
<organism evidence="1 2">
    <name type="scientific">Actinacidiphila cocklensis</name>
    <dbReference type="NCBI Taxonomy" id="887465"/>
    <lineage>
        <taxon>Bacteria</taxon>
        <taxon>Bacillati</taxon>
        <taxon>Actinomycetota</taxon>
        <taxon>Actinomycetes</taxon>
        <taxon>Kitasatosporales</taxon>
        <taxon>Streptomycetaceae</taxon>
        <taxon>Actinacidiphila</taxon>
    </lineage>
</organism>
<reference evidence="1" key="1">
    <citation type="submission" date="2021-05" db="EMBL/GenBank/DDBJ databases">
        <authorList>
            <person name="Arsene-Ploetze F."/>
        </authorList>
    </citation>
    <scope>NUCLEOTIDE SEQUENCE</scope>
    <source>
        <strain evidence="1">DSM 42138</strain>
    </source>
</reference>
<keyword evidence="2" id="KW-1185">Reference proteome</keyword>
<name>A0A9W4GP95_9ACTN</name>
<accession>A0A9W4GP95</accession>
<sequence length="21" mass="2589">MMTVLKHRVEYYLTVSLHKHC</sequence>
<proteinExistence type="predicted"/>
<evidence type="ECO:0000313" key="1">
    <source>
        <dbReference type="EMBL" id="CAG6391364.1"/>
    </source>
</evidence>